<dbReference type="PANTHER" id="PTHR11360">
    <property type="entry name" value="MONOCARBOXYLATE TRANSPORTER"/>
    <property type="match status" value="1"/>
</dbReference>
<proteinExistence type="predicted"/>
<feature type="transmembrane region" description="Helical" evidence="3">
    <location>
        <begin position="598"/>
        <end position="619"/>
    </location>
</feature>
<organism evidence="4 5">
    <name type="scientific">Talaromyces stipitatus (strain ATCC 10500 / CBS 375.48 / QM 6759 / NRRL 1006)</name>
    <name type="common">Penicillium stipitatum</name>
    <dbReference type="NCBI Taxonomy" id="441959"/>
    <lineage>
        <taxon>Eukaryota</taxon>
        <taxon>Fungi</taxon>
        <taxon>Dikarya</taxon>
        <taxon>Ascomycota</taxon>
        <taxon>Pezizomycotina</taxon>
        <taxon>Eurotiomycetes</taxon>
        <taxon>Eurotiomycetidae</taxon>
        <taxon>Eurotiales</taxon>
        <taxon>Trichocomaceae</taxon>
        <taxon>Talaromyces</taxon>
        <taxon>Talaromyces sect. Talaromyces</taxon>
    </lineage>
</organism>
<feature type="transmembrane region" description="Helical" evidence="3">
    <location>
        <begin position="406"/>
        <end position="427"/>
    </location>
</feature>
<dbReference type="eggNOG" id="KOG2504">
    <property type="taxonomic scope" value="Eukaryota"/>
</dbReference>
<feature type="transmembrane region" description="Helical" evidence="3">
    <location>
        <begin position="533"/>
        <end position="551"/>
    </location>
</feature>
<evidence type="ECO:0000313" key="4">
    <source>
        <dbReference type="EMBL" id="EED20913.1"/>
    </source>
</evidence>
<dbReference type="HOGENOM" id="CLU_254619_0_0_1"/>
<keyword evidence="3" id="KW-0472">Membrane</keyword>
<reference evidence="5" key="1">
    <citation type="journal article" date="2015" name="Genome Announc.">
        <title>Genome sequence of the AIDS-associated pathogen Penicillium marneffei (ATCC18224) and its near taxonomic relative Talaromyces stipitatus (ATCC10500).</title>
        <authorList>
            <person name="Nierman W.C."/>
            <person name="Fedorova-Abrams N.D."/>
            <person name="Andrianopoulos A."/>
        </authorList>
    </citation>
    <scope>NUCLEOTIDE SEQUENCE [LARGE SCALE GENOMIC DNA]</scope>
    <source>
        <strain evidence="5">ATCC 10500 / CBS 375.48 / QM 6759 / NRRL 1006</strain>
    </source>
</reference>
<dbReference type="Proteomes" id="UP000001745">
    <property type="component" value="Unassembled WGS sequence"/>
</dbReference>
<dbReference type="OrthoDB" id="4480464at2759"/>
<keyword evidence="3" id="KW-1133">Transmembrane helix</keyword>
<accession>B8LZY1</accession>
<feature type="transmembrane region" description="Helical" evidence="3">
    <location>
        <begin position="505"/>
        <end position="527"/>
    </location>
</feature>
<gene>
    <name evidence="4" type="ORF">TSTA_081460</name>
</gene>
<dbReference type="PANTHER" id="PTHR11360:SF234">
    <property type="entry name" value="MFS-TYPE TRANSPORTER DBAD-RELATED"/>
    <property type="match status" value="1"/>
</dbReference>
<feature type="region of interest" description="Disordered" evidence="2">
    <location>
        <begin position="873"/>
        <end position="895"/>
    </location>
</feature>
<keyword evidence="5" id="KW-1185">Reference proteome</keyword>
<evidence type="ECO:0000256" key="2">
    <source>
        <dbReference type="SAM" id="MobiDB-lite"/>
    </source>
</evidence>
<evidence type="ECO:0000313" key="5">
    <source>
        <dbReference type="Proteomes" id="UP000001745"/>
    </source>
</evidence>
<feature type="transmembrane region" description="Helical" evidence="3">
    <location>
        <begin position="473"/>
        <end position="493"/>
    </location>
</feature>
<dbReference type="InParanoid" id="B8LZY1"/>
<dbReference type="VEuPathDB" id="FungiDB:TSTA_081460"/>
<protein>
    <submittedName>
        <fullName evidence="4">Monocarboxylate permease, putative</fullName>
    </submittedName>
</protein>
<feature type="compositionally biased region" description="Low complexity" evidence="2">
    <location>
        <begin position="876"/>
        <end position="888"/>
    </location>
</feature>
<evidence type="ECO:0000256" key="1">
    <source>
        <dbReference type="SAM" id="Coils"/>
    </source>
</evidence>
<dbReference type="EMBL" id="EQ962653">
    <property type="protein sequence ID" value="EED20913.1"/>
    <property type="molecule type" value="Genomic_DNA"/>
</dbReference>
<dbReference type="InterPro" id="IPR036259">
    <property type="entry name" value="MFS_trans_sf"/>
</dbReference>
<feature type="transmembrane region" description="Helical" evidence="3">
    <location>
        <begin position="572"/>
        <end position="592"/>
    </location>
</feature>
<name>B8LZY1_TALSN</name>
<dbReference type="GeneID" id="8104784"/>
<feature type="transmembrane region" description="Helical" evidence="3">
    <location>
        <begin position="626"/>
        <end position="648"/>
    </location>
</feature>
<dbReference type="RefSeq" id="XP_002477876.1">
    <property type="nucleotide sequence ID" value="XM_002477831.1"/>
</dbReference>
<evidence type="ECO:0000256" key="3">
    <source>
        <dbReference type="SAM" id="Phobius"/>
    </source>
</evidence>
<dbReference type="InterPro" id="IPR050327">
    <property type="entry name" value="Proton-linked_MCT"/>
</dbReference>
<sequence length="1396" mass="156920">MLSLLFVYQSQHRSLVSRSRKHYLSEHHAELSTNIEKRGHAHYAQSQFQKCYFAVLPSLNLNGRQRVLMKCDPASRRVQHGQNTLRMKDYSFHEDTFRPRGFVMVSIASVYSIQGTALVIKTDKRDWLVIRSTSKLRAFLARSEIGKSTECTLHNPTRAVSMAIQIFSAEPSPRAFVIPSATTFESYGLVFMEERCAYVSETKRSFEACNVAIVSVGFSIPILTMSYANLQSVLCEIERAMVPLQFGENNASTCNIGLELIYKCSQGGCFSLFGIGNQRGPYLRRSGFYTYSPTLVFLSTALVRLRHVQTSNSDVGASPAWDYPLLNCKSPTVLLHLGKSEEVIVENLDRLLAKGQKKVRVEETKIHLSSRPGPFISPLYEEPAPRTAPKASTNETQAISDGGLKAWLQVLGAFFISFITWIIINTFGAYQTYFETKKLASSSNISRIGSVQSSLLLILGLVTGTLYDDGYFYALLYSGSFMIILGQMMTSLCNEYYQALLAQGFCIGIGVGLIFIPSVAVLCTYFSSRLTLANGIAAAGSGFGPLSVFKVRVIPSSKRKPMNLSAFKEPAYSIFVLGVGPFNIISLCTIIYEALMFALVNLSGVAGNLVGTPVAGVILQNKDFNSMWIFGGIMSISKGWTTMTLLALPSCANNRLNHMAKLAKRKVISFTHRPHPGTQRIGLTLRNLCIERDNLPCDIHQDDDFIQPFPPIGFYQKYCSKAKCGTVTPHHMSFGGPAARAQPVLNDKARSGTRCLNFAMSSFFSAPVFIMRGCISNVCKPLSSIDEASCMTVTTCASLIPASFHECRVIDYQCNFQLFGTTALNEEGRADPSTRAIESSDLYKKETKMLSMTDYKIEDSLLVGFTKRLIAMNGRSHSPSNSQTSSPLSRRDQRKLARLHGREVVSQDSDEQADLSDAGKIPRQPICRIIDLIQFLSSYDNDVGKIERALASLKERDQKIRSLSTTIRELKRSNNEEVRGLQAKAEEASHSLRELEQQKAVLKENQEQLERQRKQEKARQTSFIQEQQIKFEKRLEEEKDKLVKANAQHFERAKKENATLKENIDTLREEKAQIEKTLKLYVQNSNDLESQMDELKSRYSAQSLPIEQYEKGFSRLREKIQAITQNFLSNLPPDNELKDIEETQKEFSHLNSIFGTISLSASVTSKFLRVRGAQCTIVEAICSRFWQPFYITAKPLSSETTATLSQISQALSEEDRHKESLWRYLSFKGLEIPNSPQDIHAEITGIMEVLRRLIPVKEHRAFEVELKDLLLDSISIWNELKRDSCVVEFDLRPPLFCGPDWVAEDSPELEQIGVKVNDESGDKSKMQQPWCLFPKIVFHPVDSKKKIIPGHAIFVDSLAFHESCDEMRRQEEEIAQVRKNLVRRPTIRRGNGPLST</sequence>
<dbReference type="SUPFAM" id="SSF103473">
    <property type="entry name" value="MFS general substrate transporter"/>
    <property type="match status" value="1"/>
</dbReference>
<feature type="transmembrane region" description="Helical" evidence="3">
    <location>
        <begin position="448"/>
        <end position="467"/>
    </location>
</feature>
<feature type="coiled-coil region" evidence="1">
    <location>
        <begin position="936"/>
        <end position="1126"/>
    </location>
</feature>
<keyword evidence="3" id="KW-0812">Transmembrane</keyword>
<keyword evidence="1" id="KW-0175">Coiled coil</keyword>